<organism evidence="1 2">
    <name type="scientific">Oryza sativa subsp. japonica</name>
    <name type="common">Rice</name>
    <dbReference type="NCBI Taxonomy" id="39947"/>
    <lineage>
        <taxon>Eukaryota</taxon>
        <taxon>Viridiplantae</taxon>
        <taxon>Streptophyta</taxon>
        <taxon>Embryophyta</taxon>
        <taxon>Tracheophyta</taxon>
        <taxon>Spermatophyta</taxon>
        <taxon>Magnoliopsida</taxon>
        <taxon>Liliopsida</taxon>
        <taxon>Poales</taxon>
        <taxon>Poaceae</taxon>
        <taxon>BOP clade</taxon>
        <taxon>Oryzoideae</taxon>
        <taxon>Oryzeae</taxon>
        <taxon>Oryzinae</taxon>
        <taxon>Oryza</taxon>
        <taxon>Oryza sativa</taxon>
    </lineage>
</organism>
<sequence length="123" mass="14595">LILYGRSADTKTKRCCKWHLRDSIVIVPRISSSRSRNFVSTTFYCPEKNYLFFVFLLEELLFLLFYRFSWSQKHVTGLFLPGIQINNTYAALSIWWQVAKTQQITECTLLFDLSKMQVARSYF</sequence>
<accession>A0A0P0WK73</accession>
<reference evidence="2" key="1">
    <citation type="journal article" date="2005" name="Nature">
        <title>The map-based sequence of the rice genome.</title>
        <authorList>
            <consortium name="International rice genome sequencing project (IRGSP)"/>
            <person name="Matsumoto T."/>
            <person name="Wu J."/>
            <person name="Kanamori H."/>
            <person name="Katayose Y."/>
            <person name="Fujisawa M."/>
            <person name="Namiki N."/>
            <person name="Mizuno H."/>
            <person name="Yamamoto K."/>
            <person name="Antonio B.A."/>
            <person name="Baba T."/>
            <person name="Sakata K."/>
            <person name="Nagamura Y."/>
            <person name="Aoki H."/>
            <person name="Arikawa K."/>
            <person name="Arita K."/>
            <person name="Bito T."/>
            <person name="Chiden Y."/>
            <person name="Fujitsuka N."/>
            <person name="Fukunaka R."/>
            <person name="Hamada M."/>
            <person name="Harada C."/>
            <person name="Hayashi A."/>
            <person name="Hijishita S."/>
            <person name="Honda M."/>
            <person name="Hosokawa S."/>
            <person name="Ichikawa Y."/>
            <person name="Idonuma A."/>
            <person name="Iijima M."/>
            <person name="Ikeda M."/>
            <person name="Ikeno M."/>
            <person name="Ito K."/>
            <person name="Ito S."/>
            <person name="Ito T."/>
            <person name="Ito Y."/>
            <person name="Ito Y."/>
            <person name="Iwabuchi A."/>
            <person name="Kamiya K."/>
            <person name="Karasawa W."/>
            <person name="Kurita K."/>
            <person name="Katagiri S."/>
            <person name="Kikuta A."/>
            <person name="Kobayashi H."/>
            <person name="Kobayashi N."/>
            <person name="Machita K."/>
            <person name="Maehara T."/>
            <person name="Masukawa M."/>
            <person name="Mizubayashi T."/>
            <person name="Mukai Y."/>
            <person name="Nagasaki H."/>
            <person name="Nagata Y."/>
            <person name="Naito S."/>
            <person name="Nakashima M."/>
            <person name="Nakama Y."/>
            <person name="Nakamichi Y."/>
            <person name="Nakamura M."/>
            <person name="Meguro A."/>
            <person name="Negishi M."/>
            <person name="Ohta I."/>
            <person name="Ohta T."/>
            <person name="Okamoto M."/>
            <person name="Ono N."/>
            <person name="Saji S."/>
            <person name="Sakaguchi M."/>
            <person name="Sakai K."/>
            <person name="Shibata M."/>
            <person name="Shimokawa T."/>
            <person name="Song J."/>
            <person name="Takazaki Y."/>
            <person name="Terasawa K."/>
            <person name="Tsugane M."/>
            <person name="Tsuji K."/>
            <person name="Ueda S."/>
            <person name="Waki K."/>
            <person name="Yamagata H."/>
            <person name="Yamamoto M."/>
            <person name="Yamamoto S."/>
            <person name="Yamane H."/>
            <person name="Yoshiki S."/>
            <person name="Yoshihara R."/>
            <person name="Yukawa K."/>
            <person name="Zhong H."/>
            <person name="Yano M."/>
            <person name="Yuan Q."/>
            <person name="Ouyang S."/>
            <person name="Liu J."/>
            <person name="Jones K.M."/>
            <person name="Gansberger K."/>
            <person name="Moffat K."/>
            <person name="Hill J."/>
            <person name="Bera J."/>
            <person name="Fadrosh D."/>
            <person name="Jin S."/>
            <person name="Johri S."/>
            <person name="Kim M."/>
            <person name="Overton L."/>
            <person name="Reardon M."/>
            <person name="Tsitrin T."/>
            <person name="Vuong H."/>
            <person name="Weaver B."/>
            <person name="Ciecko A."/>
            <person name="Tallon L."/>
            <person name="Jackson J."/>
            <person name="Pai G."/>
            <person name="Aken S.V."/>
            <person name="Utterback T."/>
            <person name="Reidmuller S."/>
            <person name="Feldblyum T."/>
            <person name="Hsiao J."/>
            <person name="Zismann V."/>
            <person name="Iobst S."/>
            <person name="de Vazeille A.R."/>
            <person name="Buell C.R."/>
            <person name="Ying K."/>
            <person name="Li Y."/>
            <person name="Lu T."/>
            <person name="Huang Y."/>
            <person name="Zhao Q."/>
            <person name="Feng Q."/>
            <person name="Zhang L."/>
            <person name="Zhu J."/>
            <person name="Weng Q."/>
            <person name="Mu J."/>
            <person name="Lu Y."/>
            <person name="Fan D."/>
            <person name="Liu Y."/>
            <person name="Guan J."/>
            <person name="Zhang Y."/>
            <person name="Yu S."/>
            <person name="Liu X."/>
            <person name="Zhang Y."/>
            <person name="Hong G."/>
            <person name="Han B."/>
            <person name="Choisne N."/>
            <person name="Demange N."/>
            <person name="Orjeda G."/>
            <person name="Samain S."/>
            <person name="Cattolico L."/>
            <person name="Pelletier E."/>
            <person name="Couloux A."/>
            <person name="Segurens B."/>
            <person name="Wincker P."/>
            <person name="D'Hont A."/>
            <person name="Scarpelli C."/>
            <person name="Weissenbach J."/>
            <person name="Salanoubat M."/>
            <person name="Quetier F."/>
            <person name="Yu Y."/>
            <person name="Kim H.R."/>
            <person name="Rambo T."/>
            <person name="Currie J."/>
            <person name="Collura K."/>
            <person name="Luo M."/>
            <person name="Yang T."/>
            <person name="Ammiraju J.S.S."/>
            <person name="Engler F."/>
            <person name="Soderlund C."/>
            <person name="Wing R.A."/>
            <person name="Palmer L.E."/>
            <person name="de la Bastide M."/>
            <person name="Spiegel L."/>
            <person name="Nascimento L."/>
            <person name="Zutavern T."/>
            <person name="O'Shaughnessy A."/>
            <person name="Dike S."/>
            <person name="Dedhia N."/>
            <person name="Preston R."/>
            <person name="Balija V."/>
            <person name="McCombie W.R."/>
            <person name="Chow T."/>
            <person name="Chen H."/>
            <person name="Chung M."/>
            <person name="Chen C."/>
            <person name="Shaw J."/>
            <person name="Wu H."/>
            <person name="Hsiao K."/>
            <person name="Chao Y."/>
            <person name="Chu M."/>
            <person name="Cheng C."/>
            <person name="Hour A."/>
            <person name="Lee P."/>
            <person name="Lin S."/>
            <person name="Lin Y."/>
            <person name="Liou J."/>
            <person name="Liu S."/>
            <person name="Hsing Y."/>
            <person name="Raghuvanshi S."/>
            <person name="Mohanty A."/>
            <person name="Bharti A.K."/>
            <person name="Gaur A."/>
            <person name="Gupta V."/>
            <person name="Kumar D."/>
            <person name="Ravi V."/>
            <person name="Vij S."/>
            <person name="Kapur A."/>
            <person name="Khurana P."/>
            <person name="Khurana P."/>
            <person name="Khurana J.P."/>
            <person name="Tyagi A.K."/>
            <person name="Gaikwad K."/>
            <person name="Singh A."/>
            <person name="Dalal V."/>
            <person name="Srivastava S."/>
            <person name="Dixit A."/>
            <person name="Pal A.K."/>
            <person name="Ghazi I.A."/>
            <person name="Yadav M."/>
            <person name="Pandit A."/>
            <person name="Bhargava A."/>
            <person name="Sureshbabu K."/>
            <person name="Batra K."/>
            <person name="Sharma T.R."/>
            <person name="Mohapatra T."/>
            <person name="Singh N.K."/>
            <person name="Messing J."/>
            <person name="Nelson A.B."/>
            <person name="Fuks G."/>
            <person name="Kavchok S."/>
            <person name="Keizer G."/>
            <person name="Linton E."/>
            <person name="Llaca V."/>
            <person name="Song R."/>
            <person name="Tanyolac B."/>
            <person name="Young S."/>
            <person name="Ho-Il K."/>
            <person name="Hahn J.H."/>
            <person name="Sangsakoo G."/>
            <person name="Vanavichit A."/>
            <person name="de Mattos Luiz.A.T."/>
            <person name="Zimmer P.D."/>
            <person name="Malone G."/>
            <person name="Dellagostin O."/>
            <person name="de Oliveira A.C."/>
            <person name="Bevan M."/>
            <person name="Bancroft I."/>
            <person name="Minx P."/>
            <person name="Cordum H."/>
            <person name="Wilson R."/>
            <person name="Cheng Z."/>
            <person name="Jin W."/>
            <person name="Jiang J."/>
            <person name="Leong S.A."/>
            <person name="Iwama H."/>
            <person name="Gojobori T."/>
            <person name="Itoh T."/>
            <person name="Niimura Y."/>
            <person name="Fujii Y."/>
            <person name="Habara T."/>
            <person name="Sakai H."/>
            <person name="Sato Y."/>
            <person name="Wilson G."/>
            <person name="Kumar K."/>
            <person name="McCouch S."/>
            <person name="Juretic N."/>
            <person name="Hoen D."/>
            <person name="Wright S."/>
            <person name="Bruskiewich R."/>
            <person name="Bureau T."/>
            <person name="Miyao A."/>
            <person name="Hirochika H."/>
            <person name="Nishikawa T."/>
            <person name="Kadowaki K."/>
            <person name="Sugiura M."/>
            <person name="Burr B."/>
            <person name="Sasaki T."/>
        </authorList>
    </citation>
    <scope>NUCLEOTIDE SEQUENCE [LARGE SCALE GENOMIC DNA]</scope>
    <source>
        <strain evidence="2">cv. Nipponbare</strain>
    </source>
</reference>
<name>A0A0P0WK73_ORYSJ</name>
<dbReference type="EMBL" id="AP014961">
    <property type="protein sequence ID" value="BAS93074.1"/>
    <property type="molecule type" value="Genomic_DNA"/>
</dbReference>
<dbReference type="Proteomes" id="UP000059680">
    <property type="component" value="Chromosome 5"/>
</dbReference>
<dbReference type="PaxDb" id="39947-A0A0P0WK73"/>
<feature type="non-terminal residue" evidence="1">
    <location>
        <position position="1"/>
    </location>
</feature>
<protein>
    <submittedName>
        <fullName evidence="1">Os05g0268400 protein</fullName>
    </submittedName>
</protein>
<gene>
    <name evidence="1" type="ordered locus">Os05g0268400</name>
    <name evidence="1" type="ORF">OSNPB_050268400</name>
</gene>
<dbReference type="Gramene" id="Os05t0268400-01">
    <property type="protein sequence ID" value="Os05t0268400-01"/>
    <property type="gene ID" value="Os05g0268400"/>
</dbReference>
<reference evidence="1 2" key="3">
    <citation type="journal article" date="2013" name="Rice">
        <title>Improvement of the Oryza sativa Nipponbare reference genome using next generation sequence and optical map data.</title>
        <authorList>
            <person name="Kawahara Y."/>
            <person name="de la Bastide M."/>
            <person name="Hamilton J.P."/>
            <person name="Kanamori H."/>
            <person name="McCombie W.R."/>
            <person name="Ouyang S."/>
            <person name="Schwartz D.C."/>
            <person name="Tanaka T."/>
            <person name="Wu J."/>
            <person name="Zhou S."/>
            <person name="Childs K.L."/>
            <person name="Davidson R.M."/>
            <person name="Lin H."/>
            <person name="Quesada-Ocampo L."/>
            <person name="Vaillancourt B."/>
            <person name="Sakai H."/>
            <person name="Lee S.S."/>
            <person name="Kim J."/>
            <person name="Numa H."/>
            <person name="Itoh T."/>
            <person name="Buell C.R."/>
            <person name="Matsumoto T."/>
        </authorList>
    </citation>
    <scope>NUCLEOTIDE SEQUENCE [LARGE SCALE GENOMIC DNA]</scope>
    <source>
        <strain evidence="2">cv. Nipponbare</strain>
    </source>
</reference>
<evidence type="ECO:0000313" key="1">
    <source>
        <dbReference type="EMBL" id="BAS93074.1"/>
    </source>
</evidence>
<reference evidence="1 2" key="2">
    <citation type="journal article" date="2013" name="Plant Cell Physiol.">
        <title>Rice Annotation Project Database (RAP-DB): an integrative and interactive database for rice genomics.</title>
        <authorList>
            <person name="Sakai H."/>
            <person name="Lee S.S."/>
            <person name="Tanaka T."/>
            <person name="Numa H."/>
            <person name="Kim J."/>
            <person name="Kawahara Y."/>
            <person name="Wakimoto H."/>
            <person name="Yang C.C."/>
            <person name="Iwamoto M."/>
            <person name="Abe T."/>
            <person name="Yamada Y."/>
            <person name="Muto A."/>
            <person name="Inokuchi H."/>
            <person name="Ikemura T."/>
            <person name="Matsumoto T."/>
            <person name="Sasaki T."/>
            <person name="Itoh T."/>
        </authorList>
    </citation>
    <scope>NUCLEOTIDE SEQUENCE [LARGE SCALE GENOMIC DNA]</scope>
    <source>
        <strain evidence="2">cv. Nipponbare</strain>
    </source>
</reference>
<dbReference type="AlphaFoldDB" id="A0A0P0WK73"/>
<dbReference type="InParanoid" id="A0A0P0WK73"/>
<proteinExistence type="predicted"/>
<keyword evidence="2" id="KW-1185">Reference proteome</keyword>
<evidence type="ECO:0000313" key="2">
    <source>
        <dbReference type="Proteomes" id="UP000059680"/>
    </source>
</evidence>